<dbReference type="InterPro" id="IPR016204">
    <property type="entry name" value="HDH"/>
</dbReference>
<dbReference type="PANTHER" id="PTHR43331">
    <property type="entry name" value="HOMOSERINE DEHYDROGENASE"/>
    <property type="match status" value="1"/>
</dbReference>
<evidence type="ECO:0000256" key="6">
    <source>
        <dbReference type="ARBA" id="ARBA00013376"/>
    </source>
</evidence>
<dbReference type="PROSITE" id="PS01042">
    <property type="entry name" value="HOMOSER_DHGENASE"/>
    <property type="match status" value="1"/>
</dbReference>
<dbReference type="InterPro" id="IPR005106">
    <property type="entry name" value="Asp/hSer_DH_NAD-bd"/>
</dbReference>
<keyword evidence="22" id="KW-1185">Reference proteome</keyword>
<dbReference type="InterPro" id="IPR002912">
    <property type="entry name" value="ACT_dom"/>
</dbReference>
<evidence type="ECO:0000256" key="9">
    <source>
        <dbReference type="ARBA" id="ARBA00022857"/>
    </source>
</evidence>
<comment type="cofactor">
    <cofactor evidence="1">
        <name>a metal cation</name>
        <dbReference type="ChEBI" id="CHEBI:25213"/>
    </cofactor>
</comment>
<dbReference type="Gene3D" id="3.30.70.260">
    <property type="match status" value="1"/>
</dbReference>
<evidence type="ECO:0000256" key="14">
    <source>
        <dbReference type="ARBA" id="ARBA00048841"/>
    </source>
</evidence>
<feature type="binding site" evidence="17">
    <location>
        <position position="191"/>
    </location>
    <ligand>
        <name>L-homoserine</name>
        <dbReference type="ChEBI" id="CHEBI:57476"/>
    </ligand>
</feature>
<comment type="similarity">
    <text evidence="4 19">Belongs to the homoserine dehydrogenase family.</text>
</comment>
<dbReference type="UniPathway" id="UPA00050">
    <property type="reaction ID" value="UER00063"/>
</dbReference>
<feature type="binding site" evidence="17">
    <location>
        <begin position="13"/>
        <end position="20"/>
    </location>
    <ligand>
        <name>NADP(+)</name>
        <dbReference type="ChEBI" id="CHEBI:58349"/>
    </ligand>
</feature>
<keyword evidence="7 18" id="KW-0028">Amino-acid biosynthesis</keyword>
<dbReference type="InterPro" id="IPR045865">
    <property type="entry name" value="ACT-like_dom_sf"/>
</dbReference>
<feature type="binding site" evidence="17">
    <location>
        <position position="106"/>
    </location>
    <ligand>
        <name>NADPH</name>
        <dbReference type="ChEBI" id="CHEBI:57783"/>
    </ligand>
</feature>
<evidence type="ECO:0000256" key="2">
    <source>
        <dbReference type="ARBA" id="ARBA00005056"/>
    </source>
</evidence>
<evidence type="ECO:0000256" key="16">
    <source>
        <dbReference type="PIRSR" id="PIRSR000098-1"/>
    </source>
</evidence>
<keyword evidence="10 18" id="KW-0560">Oxidoreductase</keyword>
<evidence type="ECO:0000256" key="18">
    <source>
        <dbReference type="RuleBase" id="RU000579"/>
    </source>
</evidence>
<dbReference type="RefSeq" id="WP_131171750.1">
    <property type="nucleotide sequence ID" value="NZ_FXTL01000005.1"/>
</dbReference>
<dbReference type="GO" id="GO:0050661">
    <property type="term" value="F:NADP binding"/>
    <property type="evidence" value="ECO:0007669"/>
    <property type="project" value="InterPro"/>
</dbReference>
<evidence type="ECO:0000256" key="10">
    <source>
        <dbReference type="ARBA" id="ARBA00023002"/>
    </source>
</evidence>
<evidence type="ECO:0000256" key="5">
    <source>
        <dbReference type="ARBA" id="ARBA00013213"/>
    </source>
</evidence>
<dbReference type="GO" id="GO:0009086">
    <property type="term" value="P:methionine biosynthetic process"/>
    <property type="evidence" value="ECO:0007669"/>
    <property type="project" value="UniProtKB-KW"/>
</dbReference>
<dbReference type="InterPro" id="IPR001342">
    <property type="entry name" value="HDH_cat"/>
</dbReference>
<dbReference type="EC" id="1.1.1.3" evidence="5 18"/>
<evidence type="ECO:0000256" key="19">
    <source>
        <dbReference type="RuleBase" id="RU004171"/>
    </source>
</evidence>
<evidence type="ECO:0000256" key="11">
    <source>
        <dbReference type="ARBA" id="ARBA00023053"/>
    </source>
</evidence>
<dbReference type="OrthoDB" id="9808167at2"/>
<evidence type="ECO:0000256" key="13">
    <source>
        <dbReference type="ARBA" id="ARBA00044930"/>
    </source>
</evidence>
<evidence type="ECO:0000256" key="7">
    <source>
        <dbReference type="ARBA" id="ARBA00022605"/>
    </source>
</evidence>
<dbReference type="SUPFAM" id="SSF55347">
    <property type="entry name" value="Glyceraldehyde-3-phosphate dehydrogenase-like, C-terminal domain"/>
    <property type="match status" value="1"/>
</dbReference>
<dbReference type="Proteomes" id="UP000291933">
    <property type="component" value="Unassembled WGS sequence"/>
</dbReference>
<dbReference type="NCBIfam" id="NF004976">
    <property type="entry name" value="PRK06349.1"/>
    <property type="match status" value="1"/>
</dbReference>
<dbReference type="Gene3D" id="3.40.50.720">
    <property type="entry name" value="NAD(P)-binding Rossmann-like Domain"/>
    <property type="match status" value="1"/>
</dbReference>
<reference evidence="21 22" key="1">
    <citation type="submission" date="2019-01" db="EMBL/GenBank/DDBJ databases">
        <title>Lactibacter flavus gen. nov., sp. nov., a novel bacterium of the family Propionibacteriaceae isolated from raw milk and dairy products.</title>
        <authorList>
            <person name="Huptas C."/>
            <person name="Wenning M."/>
            <person name="Breitenwieser F."/>
            <person name="Doll E."/>
            <person name="Von Neubeck M."/>
            <person name="Busse H.-J."/>
            <person name="Scherer S."/>
        </authorList>
    </citation>
    <scope>NUCLEOTIDE SEQUENCE [LARGE SCALE GENOMIC DNA]</scope>
    <source>
        <strain evidence="21 22">DSM 22130</strain>
    </source>
</reference>
<dbReference type="UniPathway" id="UPA00051">
    <property type="reaction ID" value="UER00465"/>
</dbReference>
<dbReference type="AlphaFoldDB" id="A0A4Q9KL13"/>
<dbReference type="Gene3D" id="3.30.360.10">
    <property type="entry name" value="Dihydrodipicolinate Reductase, domain 2"/>
    <property type="match status" value="1"/>
</dbReference>
<protein>
    <recommendedName>
        <fullName evidence="6 18">Homoserine dehydrogenase</fullName>
        <ecNumber evidence="5 18">1.1.1.3</ecNumber>
    </recommendedName>
</protein>
<evidence type="ECO:0000259" key="20">
    <source>
        <dbReference type="PROSITE" id="PS51671"/>
    </source>
</evidence>
<proteinExistence type="inferred from homology"/>
<keyword evidence="8 18" id="KW-0791">Threonine biosynthesis</keyword>
<dbReference type="InterPro" id="IPR036291">
    <property type="entry name" value="NAD(P)-bd_dom_sf"/>
</dbReference>
<organism evidence="21 22">
    <name type="scientific">Propioniciclava tarda</name>
    <dbReference type="NCBI Taxonomy" id="433330"/>
    <lineage>
        <taxon>Bacteria</taxon>
        <taxon>Bacillati</taxon>
        <taxon>Actinomycetota</taxon>
        <taxon>Actinomycetes</taxon>
        <taxon>Propionibacteriales</taxon>
        <taxon>Propionibacteriaceae</taxon>
        <taxon>Propioniciclava</taxon>
    </lineage>
</organism>
<comment type="catalytic activity">
    <reaction evidence="15">
        <text>L-homoserine + NAD(+) = L-aspartate 4-semialdehyde + NADH + H(+)</text>
        <dbReference type="Rhea" id="RHEA:15757"/>
        <dbReference type="ChEBI" id="CHEBI:15378"/>
        <dbReference type="ChEBI" id="CHEBI:57476"/>
        <dbReference type="ChEBI" id="CHEBI:57540"/>
        <dbReference type="ChEBI" id="CHEBI:57945"/>
        <dbReference type="ChEBI" id="CHEBI:537519"/>
        <dbReference type="EC" id="1.1.1.3"/>
    </reaction>
    <physiologicalReaction direction="right-to-left" evidence="15">
        <dbReference type="Rhea" id="RHEA:15759"/>
    </physiologicalReaction>
</comment>
<dbReference type="PIRSF" id="PIRSF000098">
    <property type="entry name" value="Homoser_dehydrog"/>
    <property type="match status" value="1"/>
</dbReference>
<dbReference type="PANTHER" id="PTHR43331:SF1">
    <property type="entry name" value="HOMOSERINE DEHYDROGENASE"/>
    <property type="match status" value="1"/>
</dbReference>
<dbReference type="GO" id="GO:0004412">
    <property type="term" value="F:homoserine dehydrogenase activity"/>
    <property type="evidence" value="ECO:0007669"/>
    <property type="project" value="UniProtKB-EC"/>
</dbReference>
<dbReference type="InterPro" id="IPR019811">
    <property type="entry name" value="HDH_CS"/>
</dbReference>
<keyword evidence="11" id="KW-0915">Sodium</keyword>
<evidence type="ECO:0000256" key="3">
    <source>
        <dbReference type="ARBA" id="ARBA00005062"/>
    </source>
</evidence>
<accession>A0A4Q9KL13</accession>
<dbReference type="FunFam" id="3.30.360.10:FF:000005">
    <property type="entry name" value="Homoserine dehydrogenase"/>
    <property type="match status" value="1"/>
</dbReference>
<evidence type="ECO:0000256" key="1">
    <source>
        <dbReference type="ARBA" id="ARBA00001920"/>
    </source>
</evidence>
<comment type="pathway">
    <text evidence="2 18">Amino-acid biosynthesis; L-threonine biosynthesis; L-threonine from L-aspartate: step 3/5.</text>
</comment>
<comment type="pathway">
    <text evidence="3 18">Amino-acid biosynthesis; L-methionine biosynthesis via de novo pathway; L-homoserine from L-aspartate: step 3/3.</text>
</comment>
<evidence type="ECO:0000256" key="12">
    <source>
        <dbReference type="ARBA" id="ARBA00023167"/>
    </source>
</evidence>
<dbReference type="SUPFAM" id="SSF51735">
    <property type="entry name" value="NAD(P)-binding Rossmann-fold domains"/>
    <property type="match status" value="1"/>
</dbReference>
<comment type="function">
    <text evidence="13">Catalyzes the conversion of L-aspartate-beta-semialdehyde (L-Asa) to L-homoserine (L-Hse), the third step in the biosynthesis of threonine and methionine from aspartate.</text>
</comment>
<dbReference type="EMBL" id="SDMR01000006">
    <property type="protein sequence ID" value="TBT95163.1"/>
    <property type="molecule type" value="Genomic_DNA"/>
</dbReference>
<comment type="caution">
    <text evidence="21">The sequence shown here is derived from an EMBL/GenBank/DDBJ whole genome shotgun (WGS) entry which is preliminary data.</text>
</comment>
<evidence type="ECO:0000313" key="22">
    <source>
        <dbReference type="Proteomes" id="UP000291933"/>
    </source>
</evidence>
<keyword evidence="9 17" id="KW-0521">NADP</keyword>
<dbReference type="Pfam" id="PF03447">
    <property type="entry name" value="NAD_binding_3"/>
    <property type="match status" value="1"/>
</dbReference>
<dbReference type="CDD" id="cd04881">
    <property type="entry name" value="ACT_HSDH-Hom"/>
    <property type="match status" value="1"/>
</dbReference>
<keyword evidence="12 18" id="KW-0486">Methionine biosynthesis</keyword>
<dbReference type="Pfam" id="PF00742">
    <property type="entry name" value="Homoserine_dh"/>
    <property type="match status" value="1"/>
</dbReference>
<gene>
    <name evidence="21" type="ORF">ET996_06460</name>
</gene>
<dbReference type="GO" id="GO:0009088">
    <property type="term" value="P:threonine biosynthetic process"/>
    <property type="evidence" value="ECO:0007669"/>
    <property type="project" value="UniProtKB-UniPathway"/>
</dbReference>
<evidence type="ECO:0000256" key="4">
    <source>
        <dbReference type="ARBA" id="ARBA00006753"/>
    </source>
</evidence>
<feature type="active site" description="Proton donor" evidence="16">
    <location>
        <position position="206"/>
    </location>
</feature>
<dbReference type="Pfam" id="PF01842">
    <property type="entry name" value="ACT"/>
    <property type="match status" value="1"/>
</dbReference>
<comment type="catalytic activity">
    <reaction evidence="14">
        <text>L-homoserine + NADP(+) = L-aspartate 4-semialdehyde + NADPH + H(+)</text>
        <dbReference type="Rhea" id="RHEA:15761"/>
        <dbReference type="ChEBI" id="CHEBI:15378"/>
        <dbReference type="ChEBI" id="CHEBI:57476"/>
        <dbReference type="ChEBI" id="CHEBI:57783"/>
        <dbReference type="ChEBI" id="CHEBI:58349"/>
        <dbReference type="ChEBI" id="CHEBI:537519"/>
        <dbReference type="EC" id="1.1.1.3"/>
    </reaction>
    <physiologicalReaction direction="right-to-left" evidence="14">
        <dbReference type="Rhea" id="RHEA:15763"/>
    </physiologicalReaction>
</comment>
<evidence type="ECO:0000256" key="17">
    <source>
        <dbReference type="PIRSR" id="PIRSR000098-2"/>
    </source>
</evidence>
<evidence type="ECO:0000313" key="21">
    <source>
        <dbReference type="EMBL" id="TBT95163.1"/>
    </source>
</evidence>
<feature type="domain" description="ACT" evidence="20">
    <location>
        <begin position="351"/>
        <end position="432"/>
    </location>
</feature>
<dbReference type="PROSITE" id="PS51671">
    <property type="entry name" value="ACT"/>
    <property type="match status" value="1"/>
</dbReference>
<evidence type="ECO:0000256" key="15">
    <source>
        <dbReference type="ARBA" id="ARBA00049031"/>
    </source>
</evidence>
<name>A0A4Q9KL13_PROTD</name>
<dbReference type="SUPFAM" id="SSF55021">
    <property type="entry name" value="ACT-like"/>
    <property type="match status" value="1"/>
</dbReference>
<sequence length="432" mass="44792">MTKRPQPLRVALLGPGVVGKKAAQLLIDEAAELGARVGRPLELAAVGSRRASVEGIDQALLTSDLDALVRRNDIDLVVELIGGIEPARSLILAAIEHGKSVVTANKALLARHGAELFAAADAHGVDVYYEAAVGGAIPIIRPLRESLVADSVTAVMGIVNGTTNYILDQMHTHGVTYAEALADAQKLGFAEADPTADVEGHDAAAKAAILASLAFHTRVTFDDVACEGISSITAGDIAAAKEMGCVIKLLARCAKADDGSVAVGVHPTMVPLEHPLASVSGAFNAVFVELEWADKLMFMGPGAGGRPTASAVVGDVVTAARNKVRGVAGPGETSYNEPNICDPGRVSSRYYLQMVVQDSPGVLAQIATCFAAHDVSIQAVRQVPAGPDAVHEAQLGIMTHTAPNAQVRALIAALETMAEVDEGVRVLRVEGE</sequence>
<evidence type="ECO:0000256" key="8">
    <source>
        <dbReference type="ARBA" id="ARBA00022697"/>
    </source>
</evidence>